<comment type="caution">
    <text evidence="3">Lacks conserved residue(s) required for the propagation of feature annotation.</text>
</comment>
<feature type="disulfide bond" evidence="3">
    <location>
        <begin position="31"/>
        <end position="92"/>
    </location>
</feature>
<organism evidence="6 7">
    <name type="scientific">Neogobius melanostomus</name>
    <name type="common">round goby</name>
    <dbReference type="NCBI Taxonomy" id="47308"/>
    <lineage>
        <taxon>Eukaryota</taxon>
        <taxon>Metazoa</taxon>
        <taxon>Chordata</taxon>
        <taxon>Craniata</taxon>
        <taxon>Vertebrata</taxon>
        <taxon>Euteleostomi</taxon>
        <taxon>Actinopterygii</taxon>
        <taxon>Neopterygii</taxon>
        <taxon>Teleostei</taxon>
        <taxon>Neoteleostei</taxon>
        <taxon>Acanthomorphata</taxon>
        <taxon>Gobiaria</taxon>
        <taxon>Gobiiformes</taxon>
        <taxon>Gobioidei</taxon>
        <taxon>Gobiidae</taxon>
        <taxon>Benthophilinae</taxon>
        <taxon>Neogobiini</taxon>
        <taxon>Neogobius</taxon>
    </lineage>
</organism>
<dbReference type="AlphaFoldDB" id="A0A8C6WPU0"/>
<evidence type="ECO:0000313" key="7">
    <source>
        <dbReference type="Proteomes" id="UP000694523"/>
    </source>
</evidence>
<feature type="disulfide bond" evidence="3">
    <location>
        <begin position="62"/>
        <end position="72"/>
    </location>
</feature>
<dbReference type="SMART" id="SM00202">
    <property type="entry name" value="SR"/>
    <property type="match status" value="1"/>
</dbReference>
<dbReference type="PANTHER" id="PTHR48071">
    <property type="entry name" value="SRCR DOMAIN-CONTAINING PROTEIN"/>
    <property type="match status" value="1"/>
</dbReference>
<protein>
    <recommendedName>
        <fullName evidence="5">SRCR domain-containing protein</fullName>
    </recommendedName>
</protein>
<name>A0A8C6WPU0_9GOBI</name>
<dbReference type="SUPFAM" id="SSF56487">
    <property type="entry name" value="SRCR-like"/>
    <property type="match status" value="1"/>
</dbReference>
<dbReference type="GO" id="GO:0016020">
    <property type="term" value="C:membrane"/>
    <property type="evidence" value="ECO:0007669"/>
    <property type="project" value="InterPro"/>
</dbReference>
<keyword evidence="2 3" id="KW-1015">Disulfide bond</keyword>
<dbReference type="Ensembl" id="ENSNMLT00000025846.1">
    <property type="protein sequence ID" value="ENSNMLP00000023090.1"/>
    <property type="gene ID" value="ENSNMLG00000014882.1"/>
</dbReference>
<evidence type="ECO:0000256" key="3">
    <source>
        <dbReference type="PROSITE-ProRule" id="PRU00196"/>
    </source>
</evidence>
<dbReference type="Gene3D" id="3.10.250.10">
    <property type="entry name" value="SRCR-like domain"/>
    <property type="match status" value="1"/>
</dbReference>
<sequence length="244" mass="25494">TVLSQCEGRVEIYYNGLWGTVCDDECARVVCKQLGCGPAQQAKFEAHFGAGSGPIYLDNVDCIGNEAGLSDCFFPGWKVHNCVHSEDAGVICICLSTYVCKALTNPTTITPTTSNPTTITPKTSNPTTIASTTTDPSTIVSATNNPTTIVSTTTNPTTIASTTKNPTTIASTTNPTTIASTTNKPATITSSIAHQTTFASTTNKSATITSTIINPTTITSMTTNPTTNLIILQPMSTILSNNLA</sequence>
<reference evidence="6" key="1">
    <citation type="submission" date="2025-08" db="UniProtKB">
        <authorList>
            <consortium name="Ensembl"/>
        </authorList>
    </citation>
    <scope>IDENTIFICATION</scope>
</reference>
<dbReference type="PRINTS" id="PR00258">
    <property type="entry name" value="SPERACTRCPTR"/>
</dbReference>
<feature type="domain" description="SRCR" evidence="5">
    <location>
        <begin position="1"/>
        <end position="93"/>
    </location>
</feature>
<proteinExistence type="predicted"/>
<dbReference type="PANTHER" id="PTHR48071:SF18">
    <property type="entry name" value="DELETED IN MALIGNANT BRAIN TUMORS 1 PROTEIN-RELATED"/>
    <property type="match status" value="1"/>
</dbReference>
<evidence type="ECO:0000256" key="2">
    <source>
        <dbReference type="ARBA" id="ARBA00023157"/>
    </source>
</evidence>
<keyword evidence="1" id="KW-0732">Signal</keyword>
<evidence type="ECO:0000256" key="1">
    <source>
        <dbReference type="ARBA" id="ARBA00022729"/>
    </source>
</evidence>
<feature type="region of interest" description="Disordered" evidence="4">
    <location>
        <begin position="112"/>
        <end position="169"/>
    </location>
</feature>
<dbReference type="PROSITE" id="PS50287">
    <property type="entry name" value="SRCR_2"/>
    <property type="match status" value="1"/>
</dbReference>
<evidence type="ECO:0000259" key="5">
    <source>
        <dbReference type="PROSITE" id="PS50287"/>
    </source>
</evidence>
<keyword evidence="7" id="KW-1185">Reference proteome</keyword>
<dbReference type="Proteomes" id="UP000694523">
    <property type="component" value="Unplaced"/>
</dbReference>
<evidence type="ECO:0000313" key="6">
    <source>
        <dbReference type="Ensembl" id="ENSNMLP00000023090.1"/>
    </source>
</evidence>
<dbReference type="InterPro" id="IPR001190">
    <property type="entry name" value="SRCR"/>
</dbReference>
<accession>A0A8C6WPU0</accession>
<dbReference type="InterPro" id="IPR036772">
    <property type="entry name" value="SRCR-like_dom_sf"/>
</dbReference>
<reference evidence="6" key="2">
    <citation type="submission" date="2025-09" db="UniProtKB">
        <authorList>
            <consortium name="Ensembl"/>
        </authorList>
    </citation>
    <scope>IDENTIFICATION</scope>
</reference>
<dbReference type="Pfam" id="PF00530">
    <property type="entry name" value="SRCR"/>
    <property type="match status" value="1"/>
</dbReference>
<dbReference type="FunFam" id="3.10.250.10:FF:000001">
    <property type="entry name" value="Lysyl oxidase 4 isoform X1"/>
    <property type="match status" value="1"/>
</dbReference>
<evidence type="ECO:0000256" key="4">
    <source>
        <dbReference type="SAM" id="MobiDB-lite"/>
    </source>
</evidence>